<dbReference type="GO" id="GO:0004860">
    <property type="term" value="F:protein kinase inhibitor activity"/>
    <property type="evidence" value="ECO:0007669"/>
    <property type="project" value="UniProtKB-KW"/>
</dbReference>
<dbReference type="InterPro" id="IPR008914">
    <property type="entry name" value="PEBP"/>
</dbReference>
<comment type="caution">
    <text evidence="2">The sequence shown here is derived from an EMBL/GenBank/DDBJ whole genome shotgun (WGS) entry which is preliminary data.</text>
</comment>
<evidence type="ECO:0000313" key="2">
    <source>
        <dbReference type="EMBL" id="MDQ4628920.1"/>
    </source>
</evidence>
<name>A0ABU0XZA2_9BURK</name>
<dbReference type="RefSeq" id="WP_070260586.1">
    <property type="nucleotide sequence ID" value="NZ_CBCRWJ010000019.1"/>
</dbReference>
<feature type="chain" id="PRO_5047100332" evidence="1">
    <location>
        <begin position="21"/>
        <end position="179"/>
    </location>
</feature>
<feature type="signal peptide" evidence="1">
    <location>
        <begin position="1"/>
        <end position="20"/>
    </location>
</feature>
<reference evidence="2 3" key="1">
    <citation type="submission" date="2023-08" db="EMBL/GenBank/DDBJ databases">
        <title>Draft genome sequence of Janthinobacterium lividum.</title>
        <authorList>
            <person name="Chun B.H."/>
            <person name="Lee Y."/>
        </authorList>
    </citation>
    <scope>NUCLEOTIDE SEQUENCE [LARGE SCALE GENOMIC DNA]</scope>
    <source>
        <strain evidence="2 3">AMJK</strain>
    </source>
</reference>
<dbReference type="Pfam" id="PF01161">
    <property type="entry name" value="PBP"/>
    <property type="match status" value="1"/>
</dbReference>
<dbReference type="CDD" id="cd00865">
    <property type="entry name" value="PEBP_bact_arch"/>
    <property type="match status" value="1"/>
</dbReference>
<keyword evidence="1" id="KW-0732">Signal</keyword>
<dbReference type="PANTHER" id="PTHR30289">
    <property type="entry name" value="UNCHARACTERIZED PROTEIN YBCL-RELATED"/>
    <property type="match status" value="1"/>
</dbReference>
<dbReference type="EMBL" id="JAVFKP010000007">
    <property type="protein sequence ID" value="MDQ4628920.1"/>
    <property type="molecule type" value="Genomic_DNA"/>
</dbReference>
<protein>
    <submittedName>
        <fullName evidence="2">YbhB/YbcL family Raf kinase inhibitor-like protein</fullName>
    </submittedName>
</protein>
<accession>A0ABU0XZA2</accession>
<proteinExistence type="predicted"/>
<dbReference type="Gene3D" id="3.90.280.10">
    <property type="entry name" value="PEBP-like"/>
    <property type="match status" value="1"/>
</dbReference>
<gene>
    <name evidence="2" type="ORF">RB624_23830</name>
</gene>
<evidence type="ECO:0000313" key="3">
    <source>
        <dbReference type="Proteomes" id="UP001237592"/>
    </source>
</evidence>
<dbReference type="SUPFAM" id="SSF49777">
    <property type="entry name" value="PEBP-like"/>
    <property type="match status" value="1"/>
</dbReference>
<organism evidence="2 3">
    <name type="scientific">Janthinobacterium lividum</name>
    <dbReference type="NCBI Taxonomy" id="29581"/>
    <lineage>
        <taxon>Bacteria</taxon>
        <taxon>Pseudomonadati</taxon>
        <taxon>Pseudomonadota</taxon>
        <taxon>Betaproteobacteria</taxon>
        <taxon>Burkholderiales</taxon>
        <taxon>Oxalobacteraceae</taxon>
        <taxon>Janthinobacterium</taxon>
    </lineage>
</organism>
<keyword evidence="3" id="KW-1185">Reference proteome</keyword>
<dbReference type="InterPro" id="IPR005247">
    <property type="entry name" value="YbhB_YbcL/LppC-like"/>
</dbReference>
<dbReference type="PANTHER" id="PTHR30289:SF1">
    <property type="entry name" value="PEBP (PHOSPHATIDYLETHANOLAMINE-BINDING PROTEIN) FAMILY PROTEIN"/>
    <property type="match status" value="1"/>
</dbReference>
<dbReference type="NCBIfam" id="TIGR00481">
    <property type="entry name" value="YbhB/YbcL family Raf kinase inhibitor-like protein"/>
    <property type="match status" value="1"/>
</dbReference>
<evidence type="ECO:0000256" key="1">
    <source>
        <dbReference type="SAM" id="SignalP"/>
    </source>
</evidence>
<keyword evidence="2" id="KW-0649">Protein kinase inhibitor</keyword>
<sequence length="179" mass="18670">MRKLLFMMLFSAGVCSGTQAFELKSRDLQAGAPLGNAQVYAGFGCSGGNRSPELSWADAPAGTKSFAVTVFDPDAPTGSGWWHWVIYDIPAGATGLPAGIGKQASLADGSKQARNDFGSNDFGGACPPPGDKPHQYIFTLHALKTDKLGVPADASPAMIGFMLGANRLGTAVLRTSYSR</sequence>
<dbReference type="Proteomes" id="UP001237592">
    <property type="component" value="Unassembled WGS sequence"/>
</dbReference>
<dbReference type="InterPro" id="IPR036610">
    <property type="entry name" value="PEBP-like_sf"/>
</dbReference>